<accession>B0JR55</accession>
<dbReference type="KEGG" id="mar:MAE_41020"/>
<gene>
    <name evidence="3" type="ordered locus">MAE_41020</name>
</gene>
<dbReference type="BioCyc" id="MAER449447:MAE_RS17760-MONOMER"/>
<evidence type="ECO:0000259" key="2">
    <source>
        <dbReference type="SMART" id="SM01080"/>
    </source>
</evidence>
<dbReference type="AlphaFoldDB" id="B0JR55"/>
<dbReference type="eggNOG" id="COG4585">
    <property type="taxonomic scope" value="Bacteria"/>
</dbReference>
<protein>
    <submittedName>
        <fullName evidence="3">Possible sensor with CHASE2 domain</fullName>
    </submittedName>
</protein>
<dbReference type="EMBL" id="AP009552">
    <property type="protein sequence ID" value="BAG03924.1"/>
    <property type="molecule type" value="Genomic_DNA"/>
</dbReference>
<dbReference type="SUPFAM" id="SSF55874">
    <property type="entry name" value="ATPase domain of HSP90 chaperone/DNA topoisomerase II/histidine kinase"/>
    <property type="match status" value="1"/>
</dbReference>
<name>B0JR55_MICAN</name>
<dbReference type="HOGENOM" id="CLU_431926_0_0_3"/>
<dbReference type="EnsemblBacteria" id="BAG03924">
    <property type="protein sequence ID" value="BAG03924"/>
    <property type="gene ID" value="MAE_41020"/>
</dbReference>
<proteinExistence type="predicted"/>
<keyword evidence="4" id="KW-1185">Reference proteome</keyword>
<dbReference type="InterPro" id="IPR007890">
    <property type="entry name" value="CHASE2"/>
</dbReference>
<dbReference type="Pfam" id="PF05226">
    <property type="entry name" value="CHASE2"/>
    <property type="match status" value="1"/>
</dbReference>
<dbReference type="SMART" id="SM01080">
    <property type="entry name" value="CHASE2"/>
    <property type="match status" value="1"/>
</dbReference>
<dbReference type="PATRIC" id="fig|449447.4.peg.3709"/>
<evidence type="ECO:0000256" key="1">
    <source>
        <dbReference type="SAM" id="Phobius"/>
    </source>
</evidence>
<feature type="transmembrane region" description="Helical" evidence="1">
    <location>
        <begin position="354"/>
        <end position="373"/>
    </location>
</feature>
<organism evidence="3 4">
    <name type="scientific">Microcystis aeruginosa (strain NIES-843 / IAM M-2473)</name>
    <dbReference type="NCBI Taxonomy" id="449447"/>
    <lineage>
        <taxon>Bacteria</taxon>
        <taxon>Bacillati</taxon>
        <taxon>Cyanobacteriota</taxon>
        <taxon>Cyanophyceae</taxon>
        <taxon>Oscillatoriophycideae</taxon>
        <taxon>Chroococcales</taxon>
        <taxon>Microcystaceae</taxon>
        <taxon>Microcystis</taxon>
    </lineage>
</organism>
<keyword evidence="1" id="KW-0812">Transmembrane</keyword>
<dbReference type="eggNOG" id="COG4252">
    <property type="taxonomic scope" value="Bacteria"/>
</dbReference>
<feature type="transmembrane region" description="Helical" evidence="1">
    <location>
        <begin position="379"/>
        <end position="398"/>
    </location>
</feature>
<feature type="transmembrane region" description="Helical" evidence="1">
    <location>
        <begin position="329"/>
        <end position="347"/>
    </location>
</feature>
<dbReference type="PaxDb" id="449447-MAE_41020"/>
<evidence type="ECO:0000313" key="3">
    <source>
        <dbReference type="EMBL" id="BAG03924.1"/>
    </source>
</evidence>
<dbReference type="Proteomes" id="UP000001510">
    <property type="component" value="Chromosome"/>
</dbReference>
<sequence>MWHRWWKKPILKQFNQWGGLFPGITIIAVIITARGLGLPEESEWTTFDTFLRLRPLEAIDERIVIIGINEADIRQIKQYPIPDAEITNLIQILQQYNPRAIGLDIVRDLPVEPGHDKFVQILQNSPNIIGIQQVLGLGIAPPPALPSEQIGFSDGIPDDDGRMRRSLLGTYVENNPEYQFSLALRLAEAYLTPKGFPLDNGIKDPHAMRFGTVELPRFSSYTGGYINTKAGGVQILVNYRNNIDSFRTFSLSDVKSSKIKPEWIQNRLVLIGMTTPSAPDLAHTTAIASSHVKGEIYGVEFQAHAISQIISAVLDNRPLIKSLAEGWEYLWIIVWGLGGIYLSQLTVSPLKNLLAVILSSFMLIIICYLFLWWGWWLPMVPAVLALAFNGVILTSFYLSHQNLLSKLAERQQTIEETFTVIHNGPLQTLTIFLKKMREKGDQESITYLENLNQEIREIGEYLKQDSLKPAKETSDRLRLGSGLMLDLKQPLDDLFYQVYNSTLNRDLPYFSTLKVKSRSFAPISLPLSLDKKRELCQFLEEALCNIGKHAQGVIRINAVGINTDGWYILSIKDNGQGKDLIAENLGTKQAQALAKKLGGQFRREKLHPKGVLCELRWQIVTQKTSKLSQWLKLIHSKLNLKN</sequence>
<evidence type="ECO:0000313" key="4">
    <source>
        <dbReference type="Proteomes" id="UP000001510"/>
    </source>
</evidence>
<dbReference type="InterPro" id="IPR036890">
    <property type="entry name" value="HATPase_C_sf"/>
</dbReference>
<reference evidence="3 4" key="1">
    <citation type="journal article" date="2007" name="DNA Res.">
        <title>Complete genomic structure of the bloom-forming toxic cyanobacterium Microcystis aeruginosa NIES-843.</title>
        <authorList>
            <person name="Kaneko T."/>
            <person name="Nakajima N."/>
            <person name="Okamoto S."/>
            <person name="Suzuki I."/>
            <person name="Tanabe Y."/>
            <person name="Tamaoki M."/>
            <person name="Nakamura Y."/>
            <person name="Kasai F."/>
            <person name="Watanabe A."/>
            <person name="Kawashima K."/>
            <person name="Kishida Y."/>
            <person name="Ono A."/>
            <person name="Shimizu Y."/>
            <person name="Takahashi C."/>
            <person name="Minami C."/>
            <person name="Fujishiro T."/>
            <person name="Kohara M."/>
            <person name="Katoh M."/>
            <person name="Nakazaki N."/>
            <person name="Nakayama S."/>
            <person name="Yamada M."/>
            <person name="Tabata S."/>
            <person name="Watanabe M.M."/>
        </authorList>
    </citation>
    <scope>NUCLEOTIDE SEQUENCE [LARGE SCALE GENOMIC DNA]</scope>
    <source>
        <strain evidence="4">NIES-843 / IAM M-247</strain>
    </source>
</reference>
<keyword evidence="1" id="KW-0472">Membrane</keyword>
<dbReference type="STRING" id="449447.MAE_41020"/>
<dbReference type="Gene3D" id="3.30.565.10">
    <property type="entry name" value="Histidine kinase-like ATPase, C-terminal domain"/>
    <property type="match status" value="1"/>
</dbReference>
<feature type="domain" description="CHASE2" evidence="2">
    <location>
        <begin position="39"/>
        <end position="342"/>
    </location>
</feature>
<feature type="transmembrane region" description="Helical" evidence="1">
    <location>
        <begin position="20"/>
        <end position="37"/>
    </location>
</feature>
<keyword evidence="1" id="KW-1133">Transmembrane helix</keyword>